<dbReference type="Proteomes" id="UP000015105">
    <property type="component" value="Chromosome 3D"/>
</dbReference>
<reference evidence="2" key="1">
    <citation type="journal article" date="2014" name="Science">
        <title>Ancient hybridizations among the ancestral genomes of bread wheat.</title>
        <authorList>
            <consortium name="International Wheat Genome Sequencing Consortium,"/>
            <person name="Marcussen T."/>
            <person name="Sandve S.R."/>
            <person name="Heier L."/>
            <person name="Spannagl M."/>
            <person name="Pfeifer M."/>
            <person name="Jakobsen K.S."/>
            <person name="Wulff B.B."/>
            <person name="Steuernagel B."/>
            <person name="Mayer K.F."/>
            <person name="Olsen O.A."/>
        </authorList>
    </citation>
    <scope>NUCLEOTIDE SEQUENCE [LARGE SCALE GENOMIC DNA]</scope>
    <source>
        <strain evidence="2">cv. AL8/78</strain>
    </source>
</reference>
<protein>
    <submittedName>
        <fullName evidence="1">Uncharacterized protein</fullName>
    </submittedName>
</protein>
<sequence length="67" mass="7378">MRLSVASGMLPLDWHRRHAHSARYPSSPPSLAARPVVSSRSTTPKLYTSTFSVTLVVLAHSAHQHMT</sequence>
<dbReference type="AlphaFoldDB" id="A0A453FFF6"/>
<dbReference type="EnsemblPlants" id="AET3Gv20661300.9">
    <property type="protein sequence ID" value="AET3Gv20661300.9"/>
    <property type="gene ID" value="AET3Gv20661300"/>
</dbReference>
<proteinExistence type="predicted"/>
<accession>A0A453FFF6</accession>
<evidence type="ECO:0000313" key="1">
    <source>
        <dbReference type="EnsemblPlants" id="AET3Gv20661300.9"/>
    </source>
</evidence>
<evidence type="ECO:0000313" key="2">
    <source>
        <dbReference type="Proteomes" id="UP000015105"/>
    </source>
</evidence>
<reference evidence="1" key="3">
    <citation type="journal article" date="2017" name="Nature">
        <title>Genome sequence of the progenitor of the wheat D genome Aegilops tauschii.</title>
        <authorList>
            <person name="Luo M.C."/>
            <person name="Gu Y.Q."/>
            <person name="Puiu D."/>
            <person name="Wang H."/>
            <person name="Twardziok S.O."/>
            <person name="Deal K.R."/>
            <person name="Huo N."/>
            <person name="Zhu T."/>
            <person name="Wang L."/>
            <person name="Wang Y."/>
            <person name="McGuire P.E."/>
            <person name="Liu S."/>
            <person name="Long H."/>
            <person name="Ramasamy R.K."/>
            <person name="Rodriguez J.C."/>
            <person name="Van S.L."/>
            <person name="Yuan L."/>
            <person name="Wang Z."/>
            <person name="Xia Z."/>
            <person name="Xiao L."/>
            <person name="Anderson O.D."/>
            <person name="Ouyang S."/>
            <person name="Liang Y."/>
            <person name="Zimin A.V."/>
            <person name="Pertea G."/>
            <person name="Qi P."/>
            <person name="Bennetzen J.L."/>
            <person name="Dai X."/>
            <person name="Dawson M.W."/>
            <person name="Muller H.G."/>
            <person name="Kugler K."/>
            <person name="Rivarola-Duarte L."/>
            <person name="Spannagl M."/>
            <person name="Mayer K.F.X."/>
            <person name="Lu F.H."/>
            <person name="Bevan M.W."/>
            <person name="Leroy P."/>
            <person name="Li P."/>
            <person name="You F.M."/>
            <person name="Sun Q."/>
            <person name="Liu Z."/>
            <person name="Lyons E."/>
            <person name="Wicker T."/>
            <person name="Salzberg S.L."/>
            <person name="Devos K.M."/>
            <person name="Dvorak J."/>
        </authorList>
    </citation>
    <scope>NUCLEOTIDE SEQUENCE [LARGE SCALE GENOMIC DNA]</scope>
    <source>
        <strain evidence="1">cv. AL8/78</strain>
    </source>
</reference>
<organism evidence="1 2">
    <name type="scientific">Aegilops tauschii subsp. strangulata</name>
    <name type="common">Goatgrass</name>
    <dbReference type="NCBI Taxonomy" id="200361"/>
    <lineage>
        <taxon>Eukaryota</taxon>
        <taxon>Viridiplantae</taxon>
        <taxon>Streptophyta</taxon>
        <taxon>Embryophyta</taxon>
        <taxon>Tracheophyta</taxon>
        <taxon>Spermatophyta</taxon>
        <taxon>Magnoliopsida</taxon>
        <taxon>Liliopsida</taxon>
        <taxon>Poales</taxon>
        <taxon>Poaceae</taxon>
        <taxon>BOP clade</taxon>
        <taxon>Pooideae</taxon>
        <taxon>Triticodae</taxon>
        <taxon>Triticeae</taxon>
        <taxon>Triticinae</taxon>
        <taxon>Aegilops</taxon>
    </lineage>
</organism>
<name>A0A453FFF6_AEGTS</name>
<reference evidence="2" key="2">
    <citation type="journal article" date="2017" name="Nat. Plants">
        <title>The Aegilops tauschii genome reveals multiple impacts of transposons.</title>
        <authorList>
            <person name="Zhao G."/>
            <person name="Zou C."/>
            <person name="Li K."/>
            <person name="Wang K."/>
            <person name="Li T."/>
            <person name="Gao L."/>
            <person name="Zhang X."/>
            <person name="Wang H."/>
            <person name="Yang Z."/>
            <person name="Liu X."/>
            <person name="Jiang W."/>
            <person name="Mao L."/>
            <person name="Kong X."/>
            <person name="Jiao Y."/>
            <person name="Jia J."/>
        </authorList>
    </citation>
    <scope>NUCLEOTIDE SEQUENCE [LARGE SCALE GENOMIC DNA]</scope>
    <source>
        <strain evidence="2">cv. AL8/78</strain>
    </source>
</reference>
<keyword evidence="2" id="KW-1185">Reference proteome</keyword>
<reference evidence="1" key="5">
    <citation type="journal article" date="2021" name="G3 (Bethesda)">
        <title>Aegilops tauschii genome assembly Aet v5.0 features greater sequence contiguity and improved annotation.</title>
        <authorList>
            <person name="Wang L."/>
            <person name="Zhu T."/>
            <person name="Rodriguez J.C."/>
            <person name="Deal K.R."/>
            <person name="Dubcovsky J."/>
            <person name="McGuire P.E."/>
            <person name="Lux T."/>
            <person name="Spannagl M."/>
            <person name="Mayer K.F.X."/>
            <person name="Baldrich P."/>
            <person name="Meyers B.C."/>
            <person name="Huo N."/>
            <person name="Gu Y.Q."/>
            <person name="Zhou H."/>
            <person name="Devos K.M."/>
            <person name="Bennetzen J.L."/>
            <person name="Unver T."/>
            <person name="Budak H."/>
            <person name="Gulick P.J."/>
            <person name="Galiba G."/>
            <person name="Kalapos B."/>
            <person name="Nelson D.R."/>
            <person name="Li P."/>
            <person name="You F.M."/>
            <person name="Luo M.C."/>
            <person name="Dvorak J."/>
        </authorList>
    </citation>
    <scope>NUCLEOTIDE SEQUENCE [LARGE SCALE GENOMIC DNA]</scope>
    <source>
        <strain evidence="1">cv. AL8/78</strain>
    </source>
</reference>
<dbReference type="Gramene" id="AET3Gv20661300.9">
    <property type="protein sequence ID" value="AET3Gv20661300.9"/>
    <property type="gene ID" value="AET3Gv20661300"/>
</dbReference>
<reference evidence="1" key="4">
    <citation type="submission" date="2019-03" db="UniProtKB">
        <authorList>
            <consortium name="EnsemblPlants"/>
        </authorList>
    </citation>
    <scope>IDENTIFICATION</scope>
</reference>